<dbReference type="OrthoDB" id="44002at2157"/>
<feature type="transmembrane region" description="Helical" evidence="1">
    <location>
        <begin position="99"/>
        <end position="122"/>
    </location>
</feature>
<feature type="transmembrane region" description="Helical" evidence="1">
    <location>
        <begin position="252"/>
        <end position="270"/>
    </location>
</feature>
<feature type="transmembrane region" description="Helical" evidence="1">
    <location>
        <begin position="68"/>
        <end position="87"/>
    </location>
</feature>
<evidence type="ECO:0000313" key="4">
    <source>
        <dbReference type="Proteomes" id="UP000060043"/>
    </source>
</evidence>
<dbReference type="Proteomes" id="UP000065473">
    <property type="component" value="Chromosome"/>
</dbReference>
<name>A0A0U3FTI6_9CREN</name>
<gene>
    <name evidence="2" type="ORF">ATY89_08495</name>
    <name evidence="3" type="ORF">ATZ20_11500</name>
</gene>
<feature type="transmembrane region" description="Helical" evidence="1">
    <location>
        <begin position="319"/>
        <end position="340"/>
    </location>
</feature>
<keyword evidence="1" id="KW-1133">Transmembrane helix</keyword>
<reference evidence="4 5" key="1">
    <citation type="submission" date="2015-12" db="EMBL/GenBank/DDBJ databases">
        <title>A stable core within a dynamic pangenome in Sulfolobus acidocaldarius.</title>
        <authorList>
            <person name="Anderson R."/>
            <person name="Kouris A."/>
            <person name="Seward C."/>
            <person name="Campbell K."/>
            <person name="Whitaker R."/>
        </authorList>
    </citation>
    <scope>NUCLEOTIDE SEQUENCE [LARGE SCALE GENOMIC DNA]</scope>
    <source>
        <strain evidence="2 5">GG12-C01-09</strain>
        <strain evidence="3 4">NG05B_CO5_07</strain>
    </source>
</reference>
<dbReference type="AlphaFoldDB" id="A0A0U3FTI6"/>
<dbReference type="Pfam" id="PF09852">
    <property type="entry name" value="DUF2079"/>
    <property type="match status" value="1"/>
</dbReference>
<sequence length="772" mass="89165">MFYIRLYDLYSGAFDLGIFLQELYSTLHGRIFYDSPNFTYYGVISGLGIHPYFIMFFLLPIYYFFPSWLTLSLTQSLIISLSSIYVYKIGSTLFKENGFRTLPLIFTILYLFNPLSISGYLYDFHAEVFFPLFYLGAYYYYLIKAWRRFSTFIIFLLLSMEAAYPIVILFMIYLIIKSYKKGTKIKFFLKNTTLFLIFIIISIIMGLTIPHYLNSIFATSSHSSTTHYLYSTITYLFLKGINYAWSFKSSFWLMYFASFGFLPLFSPIELLPALPYIGTSLFSIMLTYSGIGYQYVFIALGPMATASLHSLNTLLKRPGVIKVALVIVLFISFLLNPFTYNNLQAMNSPRYYGGGYVPPFNLSLANSNYEVISNMTSLIPENAVVLASNNLFPFVANNLNSYPLYGSLITSSQLKYSPRFPDYIFLSEPELFLSYIRGNYSMLAEANGLLLLKANYTGPIVYFKPFSKYFSALNFYVGSPTYFEVNDPQIGTVYVYKNGTYPLNTPLWYGPYYNLPTGTYVAQFYVKLENVPLYITNLMRVEVVSTSSGTLNYSIISSNDVVQGKWMVFNIIFTIKDYFEQLEFRGLSYYPNITIYFGGVNITEISPYSFYFYPASMFDVYHGQKVYSPFLAPYIVSDETSEFIWYGPYVTLPKGNYTVYYIIGIDNTADLSLYKNTTILNIDIPIEKVSKIIVSKGITANDLLRINDNLFLVKVNITLNSTTSFIEFRGFNFNLPAHIYFYGVLVTYSNDTYTLKYFENNYQLFLYNFQFK</sequence>
<accession>A0A0U3FTI6</accession>
<evidence type="ECO:0000313" key="5">
    <source>
        <dbReference type="Proteomes" id="UP000065473"/>
    </source>
</evidence>
<feature type="transmembrane region" description="Helical" evidence="1">
    <location>
        <begin position="227"/>
        <end position="245"/>
    </location>
</feature>
<proteinExistence type="predicted"/>
<dbReference type="EMBL" id="CP013694">
    <property type="protein sequence ID" value="ALU30627.1"/>
    <property type="molecule type" value="Genomic_DNA"/>
</dbReference>
<keyword evidence="1" id="KW-0472">Membrane</keyword>
<dbReference type="EMBL" id="CP013695">
    <property type="protein sequence ID" value="ALU32888.1"/>
    <property type="molecule type" value="Genomic_DNA"/>
</dbReference>
<evidence type="ECO:0000256" key="1">
    <source>
        <dbReference type="SAM" id="Phobius"/>
    </source>
</evidence>
<organism evidence="2 5">
    <name type="scientific">Sulfolobus acidocaldarius</name>
    <dbReference type="NCBI Taxonomy" id="2285"/>
    <lineage>
        <taxon>Archaea</taxon>
        <taxon>Thermoproteota</taxon>
        <taxon>Thermoprotei</taxon>
        <taxon>Sulfolobales</taxon>
        <taxon>Sulfolobaceae</taxon>
        <taxon>Sulfolobus</taxon>
    </lineage>
</organism>
<keyword evidence="1" id="KW-0812">Transmembrane</keyword>
<evidence type="ECO:0000313" key="3">
    <source>
        <dbReference type="EMBL" id="ALU32888.1"/>
    </source>
</evidence>
<evidence type="ECO:0000313" key="2">
    <source>
        <dbReference type="EMBL" id="ALU30627.1"/>
    </source>
</evidence>
<feature type="transmembrane region" description="Helical" evidence="1">
    <location>
        <begin position="38"/>
        <end position="62"/>
    </location>
</feature>
<protein>
    <submittedName>
        <fullName evidence="2">Uncharacterized protein</fullName>
    </submittedName>
</protein>
<feature type="transmembrane region" description="Helical" evidence="1">
    <location>
        <begin position="152"/>
        <end position="176"/>
    </location>
</feature>
<feature type="transmembrane region" description="Helical" evidence="1">
    <location>
        <begin position="188"/>
        <end position="207"/>
    </location>
</feature>
<dbReference type="InterPro" id="IPR018650">
    <property type="entry name" value="STSV1_Orf64"/>
</dbReference>
<dbReference type="Proteomes" id="UP000060043">
    <property type="component" value="Chromosome"/>
</dbReference>